<protein>
    <submittedName>
        <fullName evidence="1">Uncharacterized protein</fullName>
    </submittedName>
</protein>
<reference evidence="1 2" key="1">
    <citation type="journal article" date="2016" name="Mol. Biol. Evol.">
        <title>Comparative Genomics of Early-Diverging Mushroom-Forming Fungi Provides Insights into the Origins of Lignocellulose Decay Capabilities.</title>
        <authorList>
            <person name="Nagy L.G."/>
            <person name="Riley R."/>
            <person name="Tritt A."/>
            <person name="Adam C."/>
            <person name="Daum C."/>
            <person name="Floudas D."/>
            <person name="Sun H."/>
            <person name="Yadav J.S."/>
            <person name="Pangilinan J."/>
            <person name="Larsson K.H."/>
            <person name="Matsuura K."/>
            <person name="Barry K."/>
            <person name="Labutti K."/>
            <person name="Kuo R."/>
            <person name="Ohm R.A."/>
            <person name="Bhattacharya S.S."/>
            <person name="Shirouzu T."/>
            <person name="Yoshinaga Y."/>
            <person name="Martin F.M."/>
            <person name="Grigoriev I.V."/>
            <person name="Hibbett D.S."/>
        </authorList>
    </citation>
    <scope>NUCLEOTIDE SEQUENCE [LARGE SCALE GENOMIC DNA]</scope>
    <source>
        <strain evidence="1 2">CBS 109695</strain>
    </source>
</reference>
<gene>
    <name evidence="1" type="ORF">FIBSPDRAFT_671675</name>
</gene>
<evidence type="ECO:0000313" key="1">
    <source>
        <dbReference type="EMBL" id="KZP32728.1"/>
    </source>
</evidence>
<keyword evidence="2" id="KW-1185">Reference proteome</keyword>
<name>A0A166VHA9_9AGAM</name>
<dbReference type="AlphaFoldDB" id="A0A166VHA9"/>
<accession>A0A166VHA9</accession>
<dbReference type="OrthoDB" id="2681567at2759"/>
<proteinExistence type="predicted"/>
<evidence type="ECO:0000313" key="2">
    <source>
        <dbReference type="Proteomes" id="UP000076532"/>
    </source>
</evidence>
<feature type="non-terminal residue" evidence="1">
    <location>
        <position position="1"/>
    </location>
</feature>
<dbReference type="EMBL" id="KV417485">
    <property type="protein sequence ID" value="KZP32728.1"/>
    <property type="molecule type" value="Genomic_DNA"/>
</dbReference>
<feature type="non-terminal residue" evidence="1">
    <location>
        <position position="51"/>
    </location>
</feature>
<sequence>SYLGVTGHWLTAEWELWSELLAFSEIEGSHSGENMGEELYQIIKHFGIIEK</sequence>
<dbReference type="Proteomes" id="UP000076532">
    <property type="component" value="Unassembled WGS sequence"/>
</dbReference>
<organism evidence="1 2">
    <name type="scientific">Athelia psychrophila</name>
    <dbReference type="NCBI Taxonomy" id="1759441"/>
    <lineage>
        <taxon>Eukaryota</taxon>
        <taxon>Fungi</taxon>
        <taxon>Dikarya</taxon>
        <taxon>Basidiomycota</taxon>
        <taxon>Agaricomycotina</taxon>
        <taxon>Agaricomycetes</taxon>
        <taxon>Agaricomycetidae</taxon>
        <taxon>Atheliales</taxon>
        <taxon>Atheliaceae</taxon>
        <taxon>Athelia</taxon>
    </lineage>
</organism>